<accession>A0AA44EIK1</accession>
<dbReference type="AlphaFoldDB" id="A0AA44EIK1"/>
<gene>
    <name evidence="1" type="ORF">FOB26_06470</name>
</gene>
<dbReference type="RefSeq" id="WP_172873826.1">
    <property type="nucleotide sequence ID" value="NZ_JABRWL010000005.1"/>
</dbReference>
<dbReference type="Gene3D" id="3.40.50.2000">
    <property type="entry name" value="Glycogen Phosphorylase B"/>
    <property type="match status" value="1"/>
</dbReference>
<evidence type="ECO:0000313" key="1">
    <source>
        <dbReference type="EMBL" id="NRF18732.1"/>
    </source>
</evidence>
<name>A0AA44EIK1_9HYPH</name>
<dbReference type="Proteomes" id="UP001155820">
    <property type="component" value="Unassembled WGS sequence"/>
</dbReference>
<dbReference type="EMBL" id="JABRWM010000006">
    <property type="protein sequence ID" value="NRF18732.1"/>
    <property type="molecule type" value="Genomic_DNA"/>
</dbReference>
<evidence type="ECO:0008006" key="3">
    <source>
        <dbReference type="Google" id="ProtNLM"/>
    </source>
</evidence>
<keyword evidence="2" id="KW-1185">Reference proteome</keyword>
<comment type="caution">
    <text evidence="1">The sequence shown here is derived from an EMBL/GenBank/DDBJ whole genome shotgun (WGS) entry which is preliminary data.</text>
</comment>
<dbReference type="SUPFAM" id="SSF53756">
    <property type="entry name" value="UDP-Glycosyltransferase/glycogen phosphorylase"/>
    <property type="match status" value="1"/>
</dbReference>
<sequence>MKKNKAAVLLCGAYGTSSGMGRTTLMFCNALLQADPNLTVVLGSNLNPSDALLLLEPKFHSRIEFRDLTWAQKRDSHGTTWVQPQTLAGEDYLDCNLWFLWNLPTEGIVSPLRPYVIFCADLLVRIVPSAYSSRPVGDGEVWQGLLNSLLSYRYAALVYCTTPRTLEDVVAFAGVSRTRVWLAPQFAPLPNEPTSDGKRVVPFDKYFLWTSNDTAHKNHIRAINVLDRYYNDNPTTALPLVITGVGTRWFNPDNTSSTHDYHIQVRELLQSKPHVLRNIFFPETLSRPDFIRTLRDATFLWHNVLYDNGTASVFEAAEYGVPSLVSDYPQMRFFDEKYDTGAVFFSAYDIESGAKALEEMTRLAAENRNRRVSIDYSDENRRFHEWIRNLLGATRAFKPNEIAEGNRKDLEFNASEGAAALASCASKIWHPLESYIRDLPWTDIPVVCLELETVTNKRCAEIISAFESALREHYRNFKLLILGPDDASFQQHLKTILNERVLVFDFIYAGLVDNGIDRSTAHQLADVVFNTSRYSQSAKAKTIVLDDCQTMSELTCKVVENLPSVNVVHDLLNFPPPIGCRSDSSKIIATSDLIIPPIRYSPSEVDFSQKTEKTIFVKGFYDAEPGFCWVQKSASARLSGGPNRNKLWRRVTEFLPKRLAKKFKRDYLFIELEIEGIAFADQNKGKDLLLICSVNGESCGVRKLEAGRNAFRLELESRHRLKATLNTLNFETNYEYKAGGATSPDQRLIAWKALKFGFVSE</sequence>
<proteinExistence type="predicted"/>
<organism evidence="1 2">
    <name type="scientific">Agrobacterium pusense</name>
    <dbReference type="NCBI Taxonomy" id="648995"/>
    <lineage>
        <taxon>Bacteria</taxon>
        <taxon>Pseudomonadati</taxon>
        <taxon>Pseudomonadota</taxon>
        <taxon>Alphaproteobacteria</taxon>
        <taxon>Hyphomicrobiales</taxon>
        <taxon>Rhizobiaceae</taxon>
        <taxon>Rhizobium/Agrobacterium group</taxon>
        <taxon>Agrobacterium</taxon>
    </lineage>
</organism>
<reference evidence="1" key="1">
    <citation type="submission" date="2019-07" db="EMBL/GenBank/DDBJ databases">
        <title>FDA dAtabase for Regulatory Grade micrObial Sequences (FDA-ARGOS): Supporting development and validation of Infectious Disease Dx tests.</title>
        <authorList>
            <person name="Bachman M."/>
            <person name="Young C."/>
            <person name="Tallon L."/>
            <person name="Sadzewicz L."/>
            <person name="Vavikolanu K."/>
            <person name="Mehta A."/>
            <person name="Aluvathingal J."/>
            <person name="Nadendla S."/>
            <person name="Nandy P."/>
            <person name="Geyer C."/>
            <person name="Yan Y."/>
            <person name="Sichtig H."/>
        </authorList>
    </citation>
    <scope>NUCLEOTIDE SEQUENCE</scope>
    <source>
        <strain evidence="1">FDAARGOS_618</strain>
    </source>
</reference>
<protein>
    <recommendedName>
        <fullName evidence="3">Glycosyltransferase</fullName>
    </recommendedName>
</protein>
<evidence type="ECO:0000313" key="2">
    <source>
        <dbReference type="Proteomes" id="UP001155820"/>
    </source>
</evidence>